<dbReference type="SUPFAM" id="SSF56300">
    <property type="entry name" value="Metallo-dependent phosphatases"/>
    <property type="match status" value="1"/>
</dbReference>
<evidence type="ECO:0000313" key="2">
    <source>
        <dbReference type="EMBL" id="MFD2801670.1"/>
    </source>
</evidence>
<dbReference type="EMBL" id="JBHUOF010000034">
    <property type="protein sequence ID" value="MFD2801670.1"/>
    <property type="molecule type" value="Genomic_DNA"/>
</dbReference>
<proteinExistence type="predicted"/>
<dbReference type="Pfam" id="PF00149">
    <property type="entry name" value="Metallophos"/>
    <property type="match status" value="1"/>
</dbReference>
<name>A0ABW5WH28_9PSEU</name>
<dbReference type="InterPro" id="IPR029052">
    <property type="entry name" value="Metallo-depent_PP-like"/>
</dbReference>
<sequence length="218" mass="24134">MPRALVVSDEVDESLWTERVHGLSVDLVLAAGDLPFEYLEHLADALDVPLVFVPGNHDPDLTGFTRSRGLFLRAGFPAQWPGPTGGVNVDGRVAEVAGLRIAGLGGSVRYNGGPNQWTQREQARRARRLVRRARGKPVDILLTHAPPRGVGDLDDRAHQGFDCLHQVADRLRPRWLLHGHIHPYGEHVRDRHLDGTLVRNVVGSHLLELDTEEPAEAR</sequence>
<comment type="caution">
    <text evidence="2">The sequence shown here is derived from an EMBL/GenBank/DDBJ whole genome shotgun (WGS) entry which is preliminary data.</text>
</comment>
<organism evidence="2 3">
    <name type="scientific">Prauserella oleivorans</name>
    <dbReference type="NCBI Taxonomy" id="1478153"/>
    <lineage>
        <taxon>Bacteria</taxon>
        <taxon>Bacillati</taxon>
        <taxon>Actinomycetota</taxon>
        <taxon>Actinomycetes</taxon>
        <taxon>Pseudonocardiales</taxon>
        <taxon>Pseudonocardiaceae</taxon>
        <taxon>Prauserella</taxon>
    </lineage>
</organism>
<protein>
    <submittedName>
        <fullName evidence="2">Metallophosphoesterase</fullName>
    </submittedName>
</protein>
<dbReference type="InterPro" id="IPR004843">
    <property type="entry name" value="Calcineurin-like_PHP"/>
</dbReference>
<accession>A0ABW5WH28</accession>
<evidence type="ECO:0000259" key="1">
    <source>
        <dbReference type="Pfam" id="PF00149"/>
    </source>
</evidence>
<reference evidence="3" key="1">
    <citation type="journal article" date="2019" name="Int. J. Syst. Evol. Microbiol.">
        <title>The Global Catalogue of Microorganisms (GCM) 10K type strain sequencing project: providing services to taxonomists for standard genome sequencing and annotation.</title>
        <authorList>
            <consortium name="The Broad Institute Genomics Platform"/>
            <consortium name="The Broad Institute Genome Sequencing Center for Infectious Disease"/>
            <person name="Wu L."/>
            <person name="Ma J."/>
        </authorList>
    </citation>
    <scope>NUCLEOTIDE SEQUENCE [LARGE SCALE GENOMIC DNA]</scope>
    <source>
        <strain evidence="3">IBRC-M 10906</strain>
    </source>
</reference>
<dbReference type="Gene3D" id="3.60.21.10">
    <property type="match status" value="1"/>
</dbReference>
<dbReference type="RefSeq" id="WP_377393273.1">
    <property type="nucleotide sequence ID" value="NZ_JBHSAN010000035.1"/>
</dbReference>
<dbReference type="Proteomes" id="UP001597478">
    <property type="component" value="Unassembled WGS sequence"/>
</dbReference>
<gene>
    <name evidence="2" type="ORF">ACFS2C_19960</name>
</gene>
<feature type="domain" description="Calcineurin-like phosphoesterase" evidence="1">
    <location>
        <begin position="24"/>
        <end position="184"/>
    </location>
</feature>
<keyword evidence="3" id="KW-1185">Reference proteome</keyword>
<evidence type="ECO:0000313" key="3">
    <source>
        <dbReference type="Proteomes" id="UP001597478"/>
    </source>
</evidence>